<feature type="compositionally biased region" description="Low complexity" evidence="1">
    <location>
        <begin position="230"/>
        <end position="247"/>
    </location>
</feature>
<sequence length="598" mass="63118">MRVTFLDLPSANNTADAPKDGTPIPVLYRVEGGKLSWKTYLAAPGIHPEEGLGQALDMNGDLTWSPVKKLFAAYFVISYYTGKQAGHFADSIQYVDPQGKIKIIEGATSGGGCSHNTGIAFASADDAPVLGRLADTQQYAITWLTRNTQLPKSESGGETEPGNPSPSKKQPTTKTSTETNIDPNAVNPKGTRLQQTTDQQTKKNTARLRFVRRQTTKKTIKNPKVPPETPQGTTETPQKTAHTTYTTGGEGGGVAPQELTETTHTTGGGGTGGGNAGGEGGEGGVAPPRNIAIAILKDKYTVATKNIISKGPADHFNVHVQAFDSETILSTYEEITGPKCVKAAGCMGTFAGTYFAQVDTTAKVVGKPFKSTEITVGGDLVLLPSGSICFPYVDMKWDYSTKYDKSGMDQQTILADSKTTEVKDNPATKTQTGGTTRFGRLFRRQLIPTNEKTPETHNNGPPPQKAGGQGGGGVRLQSFDENGTPPLNGGGKGSGKGGGGVQLQKIDVSGTPGTQQLSFACVSSPNEAGGTTNADTNPKTEMSPDVKIEGAGNQGNVKKPANAELLDTENQETPQDTTTTHNNALHKRRLSRFLGKFS</sequence>
<feature type="compositionally biased region" description="Gly residues" evidence="1">
    <location>
        <begin position="266"/>
        <end position="283"/>
    </location>
</feature>
<feature type="compositionally biased region" description="Low complexity" evidence="1">
    <location>
        <begin position="430"/>
        <end position="439"/>
    </location>
</feature>
<dbReference type="Proteomes" id="UP001363622">
    <property type="component" value="Unassembled WGS sequence"/>
</dbReference>
<feature type="compositionally biased region" description="Basic residues" evidence="1">
    <location>
        <begin position="204"/>
        <end position="221"/>
    </location>
</feature>
<protein>
    <submittedName>
        <fullName evidence="2">Uncharacterized protein</fullName>
    </submittedName>
</protein>
<keyword evidence="3" id="KW-1185">Reference proteome</keyword>
<feature type="compositionally biased region" description="Polar residues" evidence="1">
    <location>
        <begin position="511"/>
        <end position="540"/>
    </location>
</feature>
<evidence type="ECO:0000313" key="3">
    <source>
        <dbReference type="Proteomes" id="UP001363622"/>
    </source>
</evidence>
<comment type="caution">
    <text evidence="2">The sequence shown here is derived from an EMBL/GenBank/DDBJ whole genome shotgun (WGS) entry which is preliminary data.</text>
</comment>
<evidence type="ECO:0000256" key="1">
    <source>
        <dbReference type="SAM" id="MobiDB-lite"/>
    </source>
</evidence>
<gene>
    <name evidence="2" type="ORF">IWZ03DRAFT_361809</name>
</gene>
<feature type="compositionally biased region" description="Low complexity" evidence="1">
    <location>
        <begin position="194"/>
        <end position="203"/>
    </location>
</feature>
<name>A0ABR1KHK5_9PEZI</name>
<reference evidence="2 3" key="1">
    <citation type="submission" date="2024-04" db="EMBL/GenBank/DDBJ databases">
        <title>Phyllosticta paracitricarpa is synonymous to the EU quarantine fungus P. citricarpa based on phylogenomic analyses.</title>
        <authorList>
            <consortium name="Lawrence Berkeley National Laboratory"/>
            <person name="Van Ingen-Buijs V.A."/>
            <person name="Van Westerhoven A.C."/>
            <person name="Haridas S."/>
            <person name="Skiadas P."/>
            <person name="Martin F."/>
            <person name="Groenewald J.Z."/>
            <person name="Crous P.W."/>
            <person name="Seidl M.F."/>
        </authorList>
    </citation>
    <scope>NUCLEOTIDE SEQUENCE [LARGE SCALE GENOMIC DNA]</scope>
    <source>
        <strain evidence="2 3">CBS 123371</strain>
    </source>
</reference>
<feature type="compositionally biased region" description="Polar residues" evidence="1">
    <location>
        <begin position="571"/>
        <end position="583"/>
    </location>
</feature>
<feature type="region of interest" description="Disordered" evidence="1">
    <location>
        <begin position="146"/>
        <end position="283"/>
    </location>
</feature>
<dbReference type="EMBL" id="JBBPHU010000009">
    <property type="protein sequence ID" value="KAK7513931.1"/>
    <property type="molecule type" value="Genomic_DNA"/>
</dbReference>
<evidence type="ECO:0000313" key="2">
    <source>
        <dbReference type="EMBL" id="KAK7513931.1"/>
    </source>
</evidence>
<feature type="compositionally biased region" description="Low complexity" evidence="1">
    <location>
        <begin position="165"/>
        <end position="179"/>
    </location>
</feature>
<feature type="compositionally biased region" description="Polar residues" evidence="1">
    <location>
        <begin position="447"/>
        <end position="459"/>
    </location>
</feature>
<proteinExistence type="predicted"/>
<accession>A0ABR1KHK5</accession>
<organism evidence="2 3">
    <name type="scientific">Phyllosticta citriasiana</name>
    <dbReference type="NCBI Taxonomy" id="595635"/>
    <lineage>
        <taxon>Eukaryota</taxon>
        <taxon>Fungi</taxon>
        <taxon>Dikarya</taxon>
        <taxon>Ascomycota</taxon>
        <taxon>Pezizomycotina</taxon>
        <taxon>Dothideomycetes</taxon>
        <taxon>Dothideomycetes incertae sedis</taxon>
        <taxon>Botryosphaeriales</taxon>
        <taxon>Phyllostictaceae</taxon>
        <taxon>Phyllosticta</taxon>
    </lineage>
</organism>
<feature type="region of interest" description="Disordered" evidence="1">
    <location>
        <begin position="417"/>
        <end position="584"/>
    </location>
</feature>
<feature type="compositionally biased region" description="Gly residues" evidence="1">
    <location>
        <begin position="488"/>
        <end position="501"/>
    </location>
</feature>